<accession>A0AAV2QKY9</accession>
<proteinExistence type="predicted"/>
<reference evidence="2 3" key="1">
    <citation type="submission" date="2024-05" db="EMBL/GenBank/DDBJ databases">
        <authorList>
            <person name="Wallberg A."/>
        </authorList>
    </citation>
    <scope>NUCLEOTIDE SEQUENCE [LARGE SCALE GENOMIC DNA]</scope>
</reference>
<dbReference type="InterPro" id="IPR004119">
    <property type="entry name" value="EcKL"/>
</dbReference>
<name>A0AAV2QKY9_MEGNR</name>
<keyword evidence="3" id="KW-1185">Reference proteome</keyword>
<dbReference type="PANTHER" id="PTHR11012:SF30">
    <property type="entry name" value="PROTEIN KINASE-LIKE DOMAIN-CONTAINING"/>
    <property type="match status" value="1"/>
</dbReference>
<dbReference type="Pfam" id="PF02958">
    <property type="entry name" value="EcKL"/>
    <property type="match status" value="1"/>
</dbReference>
<dbReference type="Proteomes" id="UP001497623">
    <property type="component" value="Unassembled WGS sequence"/>
</dbReference>
<dbReference type="InterPro" id="IPR015897">
    <property type="entry name" value="CHK_kinase-like"/>
</dbReference>
<evidence type="ECO:0000313" key="2">
    <source>
        <dbReference type="EMBL" id="CAL4090573.1"/>
    </source>
</evidence>
<dbReference type="SMART" id="SM00587">
    <property type="entry name" value="CHK"/>
    <property type="match status" value="1"/>
</dbReference>
<evidence type="ECO:0000259" key="1">
    <source>
        <dbReference type="SMART" id="SM00587"/>
    </source>
</evidence>
<dbReference type="InterPro" id="IPR011009">
    <property type="entry name" value="Kinase-like_dom_sf"/>
</dbReference>
<comment type="caution">
    <text evidence="2">The sequence shown here is derived from an EMBL/GenBank/DDBJ whole genome shotgun (WGS) entry which is preliminary data.</text>
</comment>
<organism evidence="2 3">
    <name type="scientific">Meganyctiphanes norvegica</name>
    <name type="common">Northern krill</name>
    <name type="synonym">Thysanopoda norvegica</name>
    <dbReference type="NCBI Taxonomy" id="48144"/>
    <lineage>
        <taxon>Eukaryota</taxon>
        <taxon>Metazoa</taxon>
        <taxon>Ecdysozoa</taxon>
        <taxon>Arthropoda</taxon>
        <taxon>Crustacea</taxon>
        <taxon>Multicrustacea</taxon>
        <taxon>Malacostraca</taxon>
        <taxon>Eumalacostraca</taxon>
        <taxon>Eucarida</taxon>
        <taxon>Euphausiacea</taxon>
        <taxon>Euphausiidae</taxon>
        <taxon>Meganyctiphanes</taxon>
    </lineage>
</organism>
<dbReference type="AlphaFoldDB" id="A0AAV2QKY9"/>
<dbReference type="PANTHER" id="PTHR11012">
    <property type="entry name" value="PROTEIN KINASE-LIKE DOMAIN-CONTAINING"/>
    <property type="match status" value="1"/>
</dbReference>
<dbReference type="Gene3D" id="3.90.1200.10">
    <property type="match status" value="1"/>
</dbReference>
<protein>
    <recommendedName>
        <fullName evidence="1">CHK kinase-like domain-containing protein</fullName>
    </recommendedName>
</protein>
<dbReference type="EMBL" id="CAXKWB010008285">
    <property type="protein sequence ID" value="CAL4090573.1"/>
    <property type="molecule type" value="Genomic_DNA"/>
</dbReference>
<gene>
    <name evidence="2" type="ORF">MNOR_LOCUS14057</name>
</gene>
<dbReference type="SUPFAM" id="SSF56112">
    <property type="entry name" value="Protein kinase-like (PK-like)"/>
    <property type="match status" value="1"/>
</dbReference>
<evidence type="ECO:0000313" key="3">
    <source>
        <dbReference type="Proteomes" id="UP001497623"/>
    </source>
</evidence>
<feature type="domain" description="CHK kinase-like" evidence="1">
    <location>
        <begin position="162"/>
        <end position="358"/>
    </location>
</feature>
<sequence length="489" mass="56400">MSVYNINSHNLAICLCIVARMKSPRLRSDVSRKWVEYMLTQYESRSSPGSKIKVETFTIATVTSDGEGFTGDIIKLDVEASLSGIDSESIIKKYNLVVKLLSSNLSYQPIQNRIGINLRELTMYEEVVKDFNSFQSDHANNEYSLCLPKFVYGKCSEDEFVLVMENVKVHGFETISKCKGLDISHLQLLIRKLAYLHSVSYAYNKMHNFIEKYPCFVIDDKLKWYMNFGTPVFMDIIIQFLKSKNATEDLGKKIEIIKYHLLEKCNESFSDHNKSIVQCLNHGDPWTGNFLFKQKSSYGDDPIDDPLMMVDWQMTHWNSPAMDLQFLINTSTTSKMRTEHLENILYHYHSTFIESVNNMDVTVSDWSYDCFKEEYDRLSYFGLVRGLINILICLSNHGANYQKVQSNQSSMFFIVLQNMQSFFTKMLCPFIFTKTGTDLIHLLVKNAFAPLLDELVSGKNKILNERILEILNEADANGLFNKLLINVNK</sequence>